<reference evidence="2" key="1">
    <citation type="submission" date="2021-01" db="EMBL/GenBank/DDBJ databases">
        <authorList>
            <person name="Corre E."/>
            <person name="Pelletier E."/>
            <person name="Niang G."/>
            <person name="Scheremetjew M."/>
            <person name="Finn R."/>
            <person name="Kale V."/>
            <person name="Holt S."/>
            <person name="Cochrane G."/>
            <person name="Meng A."/>
            <person name="Brown T."/>
            <person name="Cohen L."/>
        </authorList>
    </citation>
    <scope>NUCLEOTIDE SEQUENCE</scope>
    <source>
        <strain evidence="2">S3</strain>
    </source>
</reference>
<protein>
    <submittedName>
        <fullName evidence="2">Uncharacterized protein</fullName>
    </submittedName>
</protein>
<feature type="transmembrane region" description="Helical" evidence="1">
    <location>
        <begin position="36"/>
        <end position="60"/>
    </location>
</feature>
<name>A0A7S3N1B3_9SPIT</name>
<evidence type="ECO:0000313" key="3">
    <source>
        <dbReference type="EMBL" id="CAE0336272.1"/>
    </source>
</evidence>
<accession>A0A7S3N1B3</accession>
<dbReference type="EMBL" id="HBIH01042094">
    <property type="protein sequence ID" value="CAE0336272.1"/>
    <property type="molecule type" value="Transcribed_RNA"/>
</dbReference>
<evidence type="ECO:0000256" key="1">
    <source>
        <dbReference type="SAM" id="Phobius"/>
    </source>
</evidence>
<keyword evidence="1" id="KW-1133">Transmembrane helix</keyword>
<evidence type="ECO:0000313" key="2">
    <source>
        <dbReference type="EMBL" id="CAE0336271.1"/>
    </source>
</evidence>
<organism evidence="2">
    <name type="scientific">Strombidium inclinatum</name>
    <dbReference type="NCBI Taxonomy" id="197538"/>
    <lineage>
        <taxon>Eukaryota</taxon>
        <taxon>Sar</taxon>
        <taxon>Alveolata</taxon>
        <taxon>Ciliophora</taxon>
        <taxon>Intramacronucleata</taxon>
        <taxon>Spirotrichea</taxon>
        <taxon>Oligotrichia</taxon>
        <taxon>Strombidiidae</taxon>
        <taxon>Strombidium</taxon>
    </lineage>
</organism>
<feature type="transmembrane region" description="Helical" evidence="1">
    <location>
        <begin position="72"/>
        <end position="92"/>
    </location>
</feature>
<sequence length="132" mass="14592">MLPQDLVAALLVGVHALVLLLDFAQLVGVDVLLVQLLQLFGLDLQLFLPQLLFVLLEAAFEDLEHSVVLDALMDLLLLALHFIGFVLHTPWGDFLLDHLRGIQILGWLLLRLRSLYVNGLALGLLKAVSLPS</sequence>
<keyword evidence="1" id="KW-0812">Transmembrane</keyword>
<gene>
    <name evidence="2" type="ORF">SINC0208_LOCUS16910</name>
    <name evidence="3" type="ORF">SINC0208_LOCUS16911</name>
</gene>
<keyword evidence="1" id="KW-0472">Membrane</keyword>
<dbReference type="EMBL" id="HBIH01042093">
    <property type="protein sequence ID" value="CAE0336271.1"/>
    <property type="molecule type" value="Transcribed_RNA"/>
</dbReference>
<dbReference type="AlphaFoldDB" id="A0A7S3N1B3"/>
<proteinExistence type="predicted"/>